<reference evidence="1" key="1">
    <citation type="journal article" date="2007" name="PLoS ONE">
        <title>The first genome sequence of an elite grapevine cultivar (Pinot noir Vitis vinifera L.): coping with a highly heterozygous genome.</title>
        <authorList>
            <person name="Velasco R."/>
            <person name="Zharkikh A."/>
            <person name="Troggio M."/>
            <person name="Cartwright D.A."/>
            <person name="Cestaro A."/>
            <person name="Pruss D."/>
            <person name="Pindo M."/>
            <person name="FitzGerald L.M."/>
            <person name="Vezzulli S."/>
            <person name="Reid J."/>
            <person name="Malacarne G."/>
            <person name="Iliev D."/>
            <person name="Coppola G."/>
            <person name="Wardell B."/>
            <person name="Micheletti D."/>
            <person name="Macalma T."/>
            <person name="Facci M."/>
            <person name="Mitchell J.T."/>
            <person name="Perazzolli M."/>
            <person name="Eldredge G."/>
            <person name="Gatto P."/>
            <person name="Oyzerski R."/>
            <person name="Moretto M."/>
            <person name="Gutin N."/>
            <person name="Stefanini M."/>
            <person name="Chen Y."/>
            <person name="Segala C."/>
            <person name="Davenport C."/>
            <person name="Dematte L."/>
            <person name="Mraz A."/>
            <person name="Battilana J."/>
            <person name="Stormo K."/>
            <person name="Costa F."/>
            <person name="Tao Q."/>
            <person name="Si-Ammour A."/>
            <person name="Harkins T."/>
            <person name="Lackey A."/>
            <person name="Perbost C."/>
            <person name="Taillon B."/>
            <person name="Stella A."/>
            <person name="Solovyev V."/>
            <person name="Fawcett J.A."/>
            <person name="Sterck L."/>
            <person name="Vandepoele K."/>
            <person name="Grando S.M."/>
            <person name="Toppo S."/>
            <person name="Moser C."/>
            <person name="Lanchbury J."/>
            <person name="Bogden R."/>
            <person name="Skolnick M."/>
            <person name="Sgaramella V."/>
            <person name="Bhatnagar S.K."/>
            <person name="Fontana P."/>
            <person name="Gutin A."/>
            <person name="Van de Peer Y."/>
            <person name="Salamini F."/>
            <person name="Viola R."/>
        </authorList>
    </citation>
    <scope>NUCLEOTIDE SEQUENCE</scope>
</reference>
<organism evidence="1">
    <name type="scientific">Vitis vinifera</name>
    <name type="common">Grape</name>
    <dbReference type="NCBI Taxonomy" id="29760"/>
    <lineage>
        <taxon>Eukaryota</taxon>
        <taxon>Viridiplantae</taxon>
        <taxon>Streptophyta</taxon>
        <taxon>Embryophyta</taxon>
        <taxon>Tracheophyta</taxon>
        <taxon>Spermatophyta</taxon>
        <taxon>Magnoliopsida</taxon>
        <taxon>eudicotyledons</taxon>
        <taxon>Gunneridae</taxon>
        <taxon>Pentapetalae</taxon>
        <taxon>rosids</taxon>
        <taxon>Vitales</taxon>
        <taxon>Vitaceae</taxon>
        <taxon>Viteae</taxon>
        <taxon>Vitis</taxon>
    </lineage>
</organism>
<protein>
    <submittedName>
        <fullName evidence="1">Uncharacterized protein</fullName>
    </submittedName>
</protein>
<proteinExistence type="predicted"/>
<dbReference type="AlphaFoldDB" id="A5BVQ2"/>
<name>A5BVQ2_VITVI</name>
<dbReference type="EMBL" id="AM472911">
    <property type="protein sequence ID" value="CAN81528.1"/>
    <property type="molecule type" value="Genomic_DNA"/>
</dbReference>
<sequence>MDYHVGLFCPVSLFHQNLFVYRCVMTGVRVQKIIIQQQQRPTSSCIYHRKLRLKANQELEQVVESEATQWKP</sequence>
<evidence type="ECO:0000313" key="1">
    <source>
        <dbReference type="EMBL" id="CAN81528.1"/>
    </source>
</evidence>
<gene>
    <name evidence="1" type="ORF">VITISV_007506</name>
</gene>
<accession>A5BVQ2</accession>